<feature type="compositionally biased region" description="Basic and acidic residues" evidence="16">
    <location>
        <begin position="168"/>
        <end position="188"/>
    </location>
</feature>
<keyword evidence="5" id="KW-0597">Phosphoprotein</keyword>
<keyword evidence="6" id="KW-0812">Transmembrane</keyword>
<dbReference type="Ensembl" id="ENSFHET00000028036.1">
    <property type="protein sequence ID" value="ENSFHEP00000033593.1"/>
    <property type="gene ID" value="ENSFHEG00000020814.1"/>
</dbReference>
<evidence type="ECO:0000256" key="11">
    <source>
        <dbReference type="ARBA" id="ARBA00023130"/>
    </source>
</evidence>
<dbReference type="Pfam" id="PF02189">
    <property type="entry name" value="ITAM"/>
    <property type="match status" value="1"/>
</dbReference>
<comment type="function">
    <text evidence="15">Part of the TCR-CD3 complex present on T-lymphocyte cell surface that plays an essential role in adaptive immune response. When antigen presenting cells (APCs) activate T-cell receptor (TCR), TCR-mediated signals are transmitted across the cell membrane by the CD3 chains CD3D, CD3E, CD3G and CD3Z. All CD3 chains contain immunoreceptor tyrosine-based activation motifs (ITAMs) in their cytoplasmic domain. Upon TCR engagement, these motifs become phosphorylated by Src family protein tyrosine kinases LCK and FYN, resulting in the activation of downstream signaling pathways. CD3Z ITAMs phosphorylation creates multiple docking sites for the protein kinase ZAP70 leading to ZAP70 phosphorylation and its conversion into a catalytically active enzyme. Plays an important role in intrathymic T-cell differentiation. Additionally, participates in the activity-dependent synapse formation of retinal ganglion cells (RGCs) in both the retina and dorsal lateral geniculate nucleus (dLGN).</text>
</comment>
<keyword evidence="7" id="KW-0732">Signal</keyword>
<keyword evidence="11" id="KW-1064">Adaptive immunity</keyword>
<evidence type="ECO:0000256" key="14">
    <source>
        <dbReference type="ARBA" id="ARBA00030941"/>
    </source>
</evidence>
<keyword evidence="13" id="KW-0675">Receptor</keyword>
<keyword evidence="10" id="KW-1133">Transmembrane helix</keyword>
<protein>
    <recommendedName>
        <fullName evidence="3">T-cell surface glycoprotein CD3 zeta chain</fullName>
    </recommendedName>
    <alternativeName>
        <fullName evidence="14">T-cell receptor T3 zeta chain</fullName>
    </alternativeName>
</protein>
<evidence type="ECO:0000313" key="18">
    <source>
        <dbReference type="Proteomes" id="UP000265000"/>
    </source>
</evidence>
<dbReference type="PANTHER" id="PTHR10035">
    <property type="entry name" value="T-CELL SURFACE GLYCOPROTEIN CD3 ZETA CHAIN"/>
    <property type="match status" value="1"/>
</dbReference>
<feature type="compositionally biased region" description="Basic and acidic residues" evidence="16">
    <location>
        <begin position="148"/>
        <end position="159"/>
    </location>
</feature>
<evidence type="ECO:0000313" key="17">
    <source>
        <dbReference type="Ensembl" id="ENSFHEP00000033593.1"/>
    </source>
</evidence>
<evidence type="ECO:0000256" key="10">
    <source>
        <dbReference type="ARBA" id="ARBA00022989"/>
    </source>
</evidence>
<sequence length="213" mass="23701">MFPSACRASGCVGEVCRCVSPGTAASHHFLFHFISALQRKTCHSGCRCTTRSSVKKLQPLEKLVDMALRTWVPGLLVLASLLPSAAAGIEDPQLCYVLDGFLGLYGLIITGMFIREKFFKTKVKGFEEPTYAGLVGGSADTYEPLTTDPERGRNRRVADDSTYTGLQRRTEPTYKELPVKRERQRKNEQVYQGLSSATRDTYDSLQMQPLPAR</sequence>
<dbReference type="PANTHER" id="PTHR10035:SF2">
    <property type="entry name" value="T-CELL SURFACE GLYCOPROTEIN CD3 ZETA CHAIN"/>
    <property type="match status" value="1"/>
</dbReference>
<comment type="similarity">
    <text evidence="2">Belongs to the CD3Z/FCER1G family.</text>
</comment>
<dbReference type="PROSITE" id="PS51055">
    <property type="entry name" value="ITAM_1"/>
    <property type="match status" value="1"/>
</dbReference>
<proteinExistence type="inferred from homology"/>
<feature type="compositionally biased region" description="Polar residues" evidence="16">
    <location>
        <begin position="189"/>
        <end position="207"/>
    </location>
</feature>
<dbReference type="GO" id="GO:0004888">
    <property type="term" value="F:transmembrane signaling receptor activity"/>
    <property type="evidence" value="ECO:0007669"/>
    <property type="project" value="InterPro"/>
</dbReference>
<dbReference type="GO" id="GO:0002250">
    <property type="term" value="P:adaptive immune response"/>
    <property type="evidence" value="ECO:0007669"/>
    <property type="project" value="UniProtKB-KW"/>
</dbReference>
<evidence type="ECO:0000256" key="6">
    <source>
        <dbReference type="ARBA" id="ARBA00022692"/>
    </source>
</evidence>
<accession>A0A3Q2QZA9</accession>
<dbReference type="AlphaFoldDB" id="A0A3Q2QZA9"/>
<evidence type="ECO:0000256" key="4">
    <source>
        <dbReference type="ARBA" id="ARBA00022475"/>
    </source>
</evidence>
<keyword evidence="18" id="KW-1185">Reference proteome</keyword>
<evidence type="ECO:0000256" key="9">
    <source>
        <dbReference type="ARBA" id="ARBA00022859"/>
    </source>
</evidence>
<dbReference type="STRING" id="8078.ENSFHEP00000033593"/>
<feature type="region of interest" description="Disordered" evidence="16">
    <location>
        <begin position="137"/>
        <end position="213"/>
    </location>
</feature>
<reference evidence="17" key="2">
    <citation type="submission" date="2025-09" db="UniProtKB">
        <authorList>
            <consortium name="Ensembl"/>
        </authorList>
    </citation>
    <scope>IDENTIFICATION</scope>
</reference>
<keyword evidence="12" id="KW-0472">Membrane</keyword>
<organism evidence="17 18">
    <name type="scientific">Fundulus heteroclitus</name>
    <name type="common">Killifish</name>
    <name type="synonym">Mummichog</name>
    <dbReference type="NCBI Taxonomy" id="8078"/>
    <lineage>
        <taxon>Eukaryota</taxon>
        <taxon>Metazoa</taxon>
        <taxon>Chordata</taxon>
        <taxon>Craniata</taxon>
        <taxon>Vertebrata</taxon>
        <taxon>Euteleostomi</taxon>
        <taxon>Actinopterygii</taxon>
        <taxon>Neopterygii</taxon>
        <taxon>Teleostei</taxon>
        <taxon>Neoteleostei</taxon>
        <taxon>Acanthomorphata</taxon>
        <taxon>Ovalentaria</taxon>
        <taxon>Atherinomorphae</taxon>
        <taxon>Cyprinodontiformes</taxon>
        <taxon>Fundulidae</taxon>
        <taxon>Fundulus</taxon>
    </lineage>
</organism>
<reference evidence="17" key="1">
    <citation type="submission" date="2025-08" db="UniProtKB">
        <authorList>
            <consortium name="Ensembl"/>
        </authorList>
    </citation>
    <scope>IDENTIFICATION</scope>
</reference>
<evidence type="ECO:0000256" key="7">
    <source>
        <dbReference type="ARBA" id="ARBA00022729"/>
    </source>
</evidence>
<evidence type="ECO:0000256" key="3">
    <source>
        <dbReference type="ARBA" id="ARBA00020448"/>
    </source>
</evidence>
<keyword evidence="9" id="KW-0391">Immunity</keyword>
<dbReference type="InterPro" id="IPR021663">
    <property type="entry name" value="CD3_zeta/IgE_Fc_rcpt_gamma"/>
</dbReference>
<keyword evidence="8" id="KW-0677">Repeat</keyword>
<dbReference type="GO" id="GO:0098797">
    <property type="term" value="C:plasma membrane protein complex"/>
    <property type="evidence" value="ECO:0007669"/>
    <property type="project" value="UniProtKB-ARBA"/>
</dbReference>
<dbReference type="InterPro" id="IPR003110">
    <property type="entry name" value="Phos_immunorcpt_sig_ITAM"/>
</dbReference>
<evidence type="ECO:0000256" key="8">
    <source>
        <dbReference type="ARBA" id="ARBA00022737"/>
    </source>
</evidence>
<dbReference type="GO" id="GO:0007166">
    <property type="term" value="P:cell surface receptor signaling pathway"/>
    <property type="evidence" value="ECO:0007669"/>
    <property type="project" value="InterPro"/>
</dbReference>
<evidence type="ECO:0000256" key="16">
    <source>
        <dbReference type="SAM" id="MobiDB-lite"/>
    </source>
</evidence>
<name>A0A3Q2QZA9_FUNHE</name>
<evidence type="ECO:0000256" key="1">
    <source>
        <dbReference type="ARBA" id="ARBA00004251"/>
    </source>
</evidence>
<comment type="subcellular location">
    <subcellularLocation>
        <location evidence="1">Cell membrane</location>
        <topology evidence="1">Single-pass type I membrane protein</topology>
    </subcellularLocation>
</comment>
<evidence type="ECO:0000256" key="5">
    <source>
        <dbReference type="ARBA" id="ARBA00022553"/>
    </source>
</evidence>
<evidence type="ECO:0000256" key="2">
    <source>
        <dbReference type="ARBA" id="ARBA00007280"/>
    </source>
</evidence>
<evidence type="ECO:0000256" key="13">
    <source>
        <dbReference type="ARBA" id="ARBA00023170"/>
    </source>
</evidence>
<dbReference type="Pfam" id="PF11628">
    <property type="entry name" value="TCR_zetazeta"/>
    <property type="match status" value="1"/>
</dbReference>
<dbReference type="Proteomes" id="UP000265000">
    <property type="component" value="Unplaced"/>
</dbReference>
<keyword evidence="4" id="KW-1003">Cell membrane</keyword>
<evidence type="ECO:0000256" key="12">
    <source>
        <dbReference type="ARBA" id="ARBA00023136"/>
    </source>
</evidence>
<dbReference type="GeneTree" id="ENSGT00390000018208"/>
<dbReference type="SMART" id="SM00077">
    <property type="entry name" value="ITAM"/>
    <property type="match status" value="3"/>
</dbReference>
<dbReference type="InterPro" id="IPR024128">
    <property type="entry name" value="T-cell_CD3_zeta"/>
</dbReference>
<evidence type="ECO:0000256" key="15">
    <source>
        <dbReference type="ARBA" id="ARBA00045360"/>
    </source>
</evidence>